<protein>
    <submittedName>
        <fullName evidence="1">Uncharacterized protein</fullName>
    </submittedName>
</protein>
<accession>A0ABN4YSV3</accession>
<evidence type="ECO:0000313" key="1">
    <source>
        <dbReference type="EMBL" id="ARF13811.1"/>
    </source>
</evidence>
<reference evidence="1 2" key="1">
    <citation type="submission" date="2016-04" db="EMBL/GenBank/DDBJ databases">
        <title>Comparative Genomics and Epigenetics of Sporosarcina ureae.</title>
        <authorList>
            <person name="Oliver A.S."/>
            <person name="Cooper K.K."/>
        </authorList>
    </citation>
    <scope>NUCLEOTIDE SEQUENCE [LARGE SCALE GENOMIC DNA]</scope>
    <source>
        <strain evidence="1 2">S204</strain>
    </source>
</reference>
<proteinExistence type="predicted"/>
<name>A0ABN4YSV3_SPOUR</name>
<evidence type="ECO:0000313" key="2">
    <source>
        <dbReference type="Proteomes" id="UP000192486"/>
    </source>
</evidence>
<keyword evidence="2" id="KW-1185">Reference proteome</keyword>
<dbReference type="Proteomes" id="UP000192486">
    <property type="component" value="Chromosome"/>
</dbReference>
<sequence length="96" mass="11024">MKRAVFITRQKMIELQSSFIVARYTTHVTYVMKKQAAVITLSGQLVNITKKPYCAEVADANSLLPNTFKATINVLLVWRILIRVAVYIRNYTSKMK</sequence>
<gene>
    <name evidence="1" type="ORF">SporoS204_06430</name>
</gene>
<organism evidence="1 2">
    <name type="scientific">Sporosarcina ureae</name>
    <dbReference type="NCBI Taxonomy" id="1571"/>
    <lineage>
        <taxon>Bacteria</taxon>
        <taxon>Bacillati</taxon>
        <taxon>Bacillota</taxon>
        <taxon>Bacilli</taxon>
        <taxon>Bacillales</taxon>
        <taxon>Caryophanaceae</taxon>
        <taxon>Sporosarcina</taxon>
    </lineage>
</organism>
<dbReference type="EMBL" id="CP015108">
    <property type="protein sequence ID" value="ARF13811.1"/>
    <property type="molecule type" value="Genomic_DNA"/>
</dbReference>